<keyword evidence="3" id="KW-1185">Reference proteome</keyword>
<protein>
    <submittedName>
        <fullName evidence="2">Uncharacterized protein</fullName>
    </submittedName>
</protein>
<reference evidence="2 3" key="1">
    <citation type="submission" date="2020-02" db="EMBL/GenBank/DDBJ databases">
        <authorList>
            <person name="Ferguson B K."/>
        </authorList>
    </citation>
    <scope>NUCLEOTIDE SEQUENCE [LARGE SCALE GENOMIC DNA]</scope>
</reference>
<evidence type="ECO:0000313" key="3">
    <source>
        <dbReference type="Proteomes" id="UP000479000"/>
    </source>
</evidence>
<dbReference type="Proteomes" id="UP000479000">
    <property type="component" value="Unassembled WGS sequence"/>
</dbReference>
<gene>
    <name evidence="1" type="ORF">NTEN_LOCUS11845</name>
    <name evidence="2" type="ORF">NTEN_LOCUS11846</name>
</gene>
<evidence type="ECO:0000313" key="1">
    <source>
        <dbReference type="EMBL" id="CAB0006368.1"/>
    </source>
</evidence>
<sequence>MSQVSGQTITRVQYNRVKVTFLVVGGTGMWMQPMEKMHEPSDSEERKSEIRLGTNLRGEVRGGQVARSVRK</sequence>
<dbReference type="AlphaFoldDB" id="A0A6H5GYS4"/>
<accession>A0A6H5GYS4</accession>
<name>A0A6H5GYS4_9HEMI</name>
<dbReference type="EMBL" id="CADCXU010017612">
    <property type="protein sequence ID" value="CAB0006369.1"/>
    <property type="molecule type" value="Genomic_DNA"/>
</dbReference>
<feature type="non-terminal residue" evidence="2">
    <location>
        <position position="71"/>
    </location>
</feature>
<evidence type="ECO:0000313" key="2">
    <source>
        <dbReference type="EMBL" id="CAB0006369.1"/>
    </source>
</evidence>
<proteinExistence type="predicted"/>
<dbReference type="EMBL" id="CADCXU010017611">
    <property type="protein sequence ID" value="CAB0006368.1"/>
    <property type="molecule type" value="Genomic_DNA"/>
</dbReference>
<organism evidence="2 3">
    <name type="scientific">Nesidiocoris tenuis</name>
    <dbReference type="NCBI Taxonomy" id="355587"/>
    <lineage>
        <taxon>Eukaryota</taxon>
        <taxon>Metazoa</taxon>
        <taxon>Ecdysozoa</taxon>
        <taxon>Arthropoda</taxon>
        <taxon>Hexapoda</taxon>
        <taxon>Insecta</taxon>
        <taxon>Pterygota</taxon>
        <taxon>Neoptera</taxon>
        <taxon>Paraneoptera</taxon>
        <taxon>Hemiptera</taxon>
        <taxon>Heteroptera</taxon>
        <taxon>Panheteroptera</taxon>
        <taxon>Cimicomorpha</taxon>
        <taxon>Miridae</taxon>
        <taxon>Dicyphina</taxon>
        <taxon>Nesidiocoris</taxon>
    </lineage>
</organism>